<evidence type="ECO:0000313" key="1">
    <source>
        <dbReference type="EMBL" id="MFJ1269109.1"/>
    </source>
</evidence>
<comment type="caution">
    <text evidence="1">The sequence shown here is derived from an EMBL/GenBank/DDBJ whole genome shotgun (WGS) entry which is preliminary data.</text>
</comment>
<keyword evidence="2" id="KW-1185">Reference proteome</keyword>
<protein>
    <recommendedName>
        <fullName evidence="3">Secreted protein</fullName>
    </recommendedName>
</protein>
<reference evidence="1 2" key="1">
    <citation type="submission" date="2024-08" db="EMBL/GenBank/DDBJ databases">
        <title>Draft Genome Sequence of Legionella lytica strain DSB2004, Isolated From a Fire Sprinkler System.</title>
        <authorList>
            <person name="Everhart A.D."/>
            <person name="Kidane D.T."/>
            <person name="Farone A.L."/>
            <person name="Farone M.B."/>
        </authorList>
    </citation>
    <scope>NUCLEOTIDE SEQUENCE [LARGE SCALE GENOMIC DNA]</scope>
    <source>
        <strain evidence="1 2">DSB2004</strain>
    </source>
</reference>
<organism evidence="1 2">
    <name type="scientific">Legionella lytica</name>
    <dbReference type="NCBI Taxonomy" id="96232"/>
    <lineage>
        <taxon>Bacteria</taxon>
        <taxon>Pseudomonadati</taxon>
        <taxon>Pseudomonadota</taxon>
        <taxon>Gammaproteobacteria</taxon>
        <taxon>Legionellales</taxon>
        <taxon>Legionellaceae</taxon>
        <taxon>Legionella</taxon>
    </lineage>
</organism>
<gene>
    <name evidence="1" type="ORF">ACD661_11110</name>
</gene>
<accession>A0ABW8D8S4</accession>
<dbReference type="EMBL" id="JBGORX010000004">
    <property type="protein sequence ID" value="MFJ1269109.1"/>
    <property type="molecule type" value="Genomic_DNA"/>
</dbReference>
<sequence length="269" mass="30307">MRSLVTLFVIGFFFNNPLSYANTLEHAKEHTLPRENAIQIEIENAPSKITANTTQLLHFQLLNNNKPLTLSDLKTVHTKKIHVMVIDPTLTDYYHIHPVRDNKNKDFVFKFTPKKNGSYRIWADITPIATGKQVFINTDIGSSSEKAVINKEVTLSSKVVPYQFDLQLDGQPRVGKPVMATIRVTKDGKPFSQLEPVMGAFAHLMGFNADYSSILHIHPMGKEPGNDAERGGSQLMFHIEAQKAGFVKLFAQFRINGEDVYVPFGIIIR</sequence>
<evidence type="ECO:0000313" key="2">
    <source>
        <dbReference type="Proteomes" id="UP001615550"/>
    </source>
</evidence>
<dbReference type="Proteomes" id="UP001615550">
    <property type="component" value="Unassembled WGS sequence"/>
</dbReference>
<evidence type="ECO:0008006" key="3">
    <source>
        <dbReference type="Google" id="ProtNLM"/>
    </source>
</evidence>
<name>A0ABW8D8S4_9GAMM</name>
<proteinExistence type="predicted"/>
<dbReference type="RefSeq" id="WP_400187935.1">
    <property type="nucleotide sequence ID" value="NZ_JBGORX010000004.1"/>
</dbReference>